<dbReference type="AlphaFoldDB" id="A0AAV2M4M5"/>
<keyword evidence="3" id="KW-1185">Reference proteome</keyword>
<evidence type="ECO:0000313" key="3">
    <source>
        <dbReference type="Proteomes" id="UP001497482"/>
    </source>
</evidence>
<proteinExistence type="predicted"/>
<name>A0AAV2M4M5_KNICA</name>
<feature type="compositionally biased region" description="Polar residues" evidence="1">
    <location>
        <begin position="68"/>
        <end position="77"/>
    </location>
</feature>
<evidence type="ECO:0000313" key="2">
    <source>
        <dbReference type="EMBL" id="CAL1608211.1"/>
    </source>
</evidence>
<gene>
    <name evidence="2" type="ORF">KC01_LOCUS35182</name>
</gene>
<feature type="compositionally biased region" description="Low complexity" evidence="1">
    <location>
        <begin position="78"/>
        <end position="91"/>
    </location>
</feature>
<organism evidence="2 3">
    <name type="scientific">Knipowitschia caucasica</name>
    <name type="common">Caucasian dwarf goby</name>
    <name type="synonym">Pomatoschistus caucasicus</name>
    <dbReference type="NCBI Taxonomy" id="637954"/>
    <lineage>
        <taxon>Eukaryota</taxon>
        <taxon>Metazoa</taxon>
        <taxon>Chordata</taxon>
        <taxon>Craniata</taxon>
        <taxon>Vertebrata</taxon>
        <taxon>Euteleostomi</taxon>
        <taxon>Actinopterygii</taxon>
        <taxon>Neopterygii</taxon>
        <taxon>Teleostei</taxon>
        <taxon>Neoteleostei</taxon>
        <taxon>Acanthomorphata</taxon>
        <taxon>Gobiaria</taxon>
        <taxon>Gobiiformes</taxon>
        <taxon>Gobioidei</taxon>
        <taxon>Gobiidae</taxon>
        <taxon>Gobiinae</taxon>
        <taxon>Knipowitschia</taxon>
    </lineage>
</organism>
<reference evidence="2 3" key="1">
    <citation type="submission" date="2024-04" db="EMBL/GenBank/DDBJ databases">
        <authorList>
            <person name="Waldvogel A.-M."/>
            <person name="Schoenle A."/>
        </authorList>
    </citation>
    <scope>NUCLEOTIDE SEQUENCE [LARGE SCALE GENOMIC DNA]</scope>
</reference>
<accession>A0AAV2M4M5</accession>
<dbReference type="Proteomes" id="UP001497482">
    <property type="component" value="Chromosome 6"/>
</dbReference>
<feature type="region of interest" description="Disordered" evidence="1">
    <location>
        <begin position="56"/>
        <end position="91"/>
    </location>
</feature>
<evidence type="ECO:0000256" key="1">
    <source>
        <dbReference type="SAM" id="MobiDB-lite"/>
    </source>
</evidence>
<sequence length="91" mass="9841">MQKKRPRRLGKGAGLLVKLRLSKSYGSSSCFTCGGSACRLYPGLCWILPIFPAPEAAQRRPSSGGEDATNTEWISVHSSLSSTPPRSTTRM</sequence>
<dbReference type="EMBL" id="OZ035828">
    <property type="protein sequence ID" value="CAL1608211.1"/>
    <property type="molecule type" value="Genomic_DNA"/>
</dbReference>
<protein>
    <submittedName>
        <fullName evidence="2">Uncharacterized protein</fullName>
    </submittedName>
</protein>